<dbReference type="OrthoDB" id="9778567at2"/>
<evidence type="ECO:0000313" key="5">
    <source>
        <dbReference type="EMBL" id="SDY74743.1"/>
    </source>
</evidence>
<dbReference type="SMART" id="SM00796">
    <property type="entry name" value="AHS1"/>
    <property type="match status" value="1"/>
</dbReference>
<gene>
    <name evidence="5" type="ORF">SAMN05444486_103545</name>
</gene>
<dbReference type="RefSeq" id="WP_089893130.1">
    <property type="nucleotide sequence ID" value="NZ_CALJFH010000035.1"/>
</dbReference>
<keyword evidence="6" id="KW-1185">Reference proteome</keyword>
<dbReference type="SUPFAM" id="SSF50891">
    <property type="entry name" value="Cyclophilin-like"/>
    <property type="match status" value="1"/>
</dbReference>
<dbReference type="PANTHER" id="PTHR34698:SF2">
    <property type="entry name" value="5-OXOPROLINASE SUBUNIT B"/>
    <property type="match status" value="1"/>
</dbReference>
<dbReference type="InterPro" id="IPR010016">
    <property type="entry name" value="PxpB"/>
</dbReference>
<organism evidence="5 6">
    <name type="scientific">Lentibacter algarum</name>
    <dbReference type="NCBI Taxonomy" id="576131"/>
    <lineage>
        <taxon>Bacteria</taxon>
        <taxon>Pseudomonadati</taxon>
        <taxon>Pseudomonadota</taxon>
        <taxon>Alphaproteobacteria</taxon>
        <taxon>Rhodobacterales</taxon>
        <taxon>Roseobacteraceae</taxon>
        <taxon>Lentibacter</taxon>
    </lineage>
</organism>
<sequence length="242" mass="26100">MAELPHIAPIGTEGYLVRFADRLDDAANRALVGFAAALEAEDVAGIVEISTALASVFVRFDVTQIARADLVLRLQALLDGRDWLTAASAAPPRLWRVPTLYGGAAGPQLGEVAKLVGVTEEAAVRELSAARVRVLAIGFAPGQPYLGMLPERWDVPRQTALSPRVPQGALVLAVRQFNLFANETPTGWRHIATTHLKLFQPDAPQPFVLRPGDELLFPAVSEHDWAMLETDPMGGAQLEEAT</sequence>
<dbReference type="GO" id="GO:0005524">
    <property type="term" value="F:ATP binding"/>
    <property type="evidence" value="ECO:0007669"/>
    <property type="project" value="UniProtKB-KW"/>
</dbReference>
<dbReference type="PANTHER" id="PTHR34698">
    <property type="entry name" value="5-OXOPROLINASE SUBUNIT B"/>
    <property type="match status" value="1"/>
</dbReference>
<keyword evidence="3" id="KW-0067">ATP-binding</keyword>
<dbReference type="Pfam" id="PF02682">
    <property type="entry name" value="CT_C_D"/>
    <property type="match status" value="1"/>
</dbReference>
<evidence type="ECO:0000313" key="6">
    <source>
        <dbReference type="Proteomes" id="UP000199026"/>
    </source>
</evidence>
<dbReference type="Gene3D" id="2.40.100.10">
    <property type="entry name" value="Cyclophilin-like"/>
    <property type="match status" value="1"/>
</dbReference>
<dbReference type="AlphaFoldDB" id="A0A1H3MDU0"/>
<dbReference type="STRING" id="576131.SAMN05444486_103545"/>
<evidence type="ECO:0000256" key="1">
    <source>
        <dbReference type="ARBA" id="ARBA00022741"/>
    </source>
</evidence>
<dbReference type="Gene3D" id="3.30.1360.40">
    <property type="match status" value="1"/>
</dbReference>
<dbReference type="InterPro" id="IPR003833">
    <property type="entry name" value="CT_C_D"/>
</dbReference>
<feature type="domain" description="Carboxyltransferase" evidence="4">
    <location>
        <begin position="5"/>
        <end position="209"/>
    </location>
</feature>
<keyword evidence="2" id="KW-0378">Hydrolase</keyword>
<dbReference type="InterPro" id="IPR029000">
    <property type="entry name" value="Cyclophilin-like_dom_sf"/>
</dbReference>
<reference evidence="5 6" key="1">
    <citation type="submission" date="2016-10" db="EMBL/GenBank/DDBJ databases">
        <authorList>
            <person name="de Groot N.N."/>
        </authorList>
    </citation>
    <scope>NUCLEOTIDE SEQUENCE [LARGE SCALE GENOMIC DNA]</scope>
    <source>
        <strain evidence="5 6">DSM 24677</strain>
    </source>
</reference>
<proteinExistence type="predicted"/>
<dbReference type="GO" id="GO:0016787">
    <property type="term" value="F:hydrolase activity"/>
    <property type="evidence" value="ECO:0007669"/>
    <property type="project" value="UniProtKB-KW"/>
</dbReference>
<dbReference type="GeneID" id="78125488"/>
<dbReference type="Proteomes" id="UP000199026">
    <property type="component" value="Unassembled WGS sequence"/>
</dbReference>
<evidence type="ECO:0000256" key="2">
    <source>
        <dbReference type="ARBA" id="ARBA00022801"/>
    </source>
</evidence>
<evidence type="ECO:0000256" key="3">
    <source>
        <dbReference type="ARBA" id="ARBA00022840"/>
    </source>
</evidence>
<name>A0A1H3MDU0_9RHOB</name>
<accession>A0A1H3MDU0</accession>
<protein>
    <submittedName>
        <fullName evidence="5">Sensor histidine kinase inhibitor, KipI family</fullName>
    </submittedName>
</protein>
<keyword evidence="1" id="KW-0547">Nucleotide-binding</keyword>
<dbReference type="EMBL" id="FNPR01000003">
    <property type="protein sequence ID" value="SDY74743.1"/>
    <property type="molecule type" value="Genomic_DNA"/>
</dbReference>
<evidence type="ECO:0000259" key="4">
    <source>
        <dbReference type="SMART" id="SM00796"/>
    </source>
</evidence>
<dbReference type="SUPFAM" id="SSF160467">
    <property type="entry name" value="PH0987 N-terminal domain-like"/>
    <property type="match status" value="1"/>
</dbReference>